<evidence type="ECO:0000256" key="1">
    <source>
        <dbReference type="SAM" id="MobiDB-lite"/>
    </source>
</evidence>
<evidence type="ECO:0000313" key="2">
    <source>
        <dbReference type="EMBL" id="BFO16551.1"/>
    </source>
</evidence>
<organism evidence="2">
    <name type="scientific">Streptomyces haneummycinicus</name>
    <dbReference type="NCBI Taxonomy" id="3074435"/>
    <lineage>
        <taxon>Bacteria</taxon>
        <taxon>Bacillati</taxon>
        <taxon>Actinomycetota</taxon>
        <taxon>Actinomycetes</taxon>
        <taxon>Kitasatosporales</taxon>
        <taxon>Streptomycetaceae</taxon>
        <taxon>Streptomyces</taxon>
    </lineage>
</organism>
<proteinExistence type="predicted"/>
<gene>
    <name evidence="2" type="ORF">SHKM778_29390</name>
</gene>
<name>A0AAT9HGL8_9ACTN</name>
<reference evidence="2" key="2">
    <citation type="submission" date="2024-07" db="EMBL/GenBank/DDBJ databases">
        <title>Streptomyces haneummycinica sp. nov., a new antibiotic-producing actinobacterium isolated from marine sediment.</title>
        <authorList>
            <person name="Uemura M."/>
            <person name="Hamada M."/>
            <person name="Hirano S."/>
            <person name="Kobayashi K."/>
            <person name="Ohshiro T."/>
            <person name="Kobayashi T."/>
            <person name="Terahara T."/>
        </authorList>
    </citation>
    <scope>NUCLEOTIDE SEQUENCE</scope>
    <source>
        <strain evidence="2">KM77-8</strain>
    </source>
</reference>
<sequence length="108" mass="11810">MRHDVDVDVLVDVGLLDGAEEPGRDDVQPLGEGMAERGRGRVPPVASRSPARRTGSSADILAMQKVRRISASREVCPRNSVSLASRRLVADWSSRIAWARSSFAAKWK</sequence>
<accession>A0AAT9HGL8</accession>
<reference evidence="2" key="1">
    <citation type="submission" date="2024-06" db="EMBL/GenBank/DDBJ databases">
        <authorList>
            <consortium name="consrtm"/>
            <person name="Uemura M."/>
            <person name="Terahara T."/>
        </authorList>
    </citation>
    <scope>NUCLEOTIDE SEQUENCE</scope>
    <source>
        <strain evidence="2">KM77-8</strain>
    </source>
</reference>
<dbReference type="EMBL" id="AP035768">
    <property type="protein sequence ID" value="BFO16551.1"/>
    <property type="molecule type" value="Genomic_DNA"/>
</dbReference>
<protein>
    <submittedName>
        <fullName evidence="2">Uncharacterized protein</fullName>
    </submittedName>
</protein>
<feature type="region of interest" description="Disordered" evidence="1">
    <location>
        <begin position="20"/>
        <end position="56"/>
    </location>
</feature>
<dbReference type="AlphaFoldDB" id="A0AAT9HGL8"/>